<evidence type="ECO:0000259" key="2">
    <source>
        <dbReference type="Pfam" id="PF06722"/>
    </source>
</evidence>
<dbReference type="CDD" id="cd03784">
    <property type="entry name" value="GT1_Gtf-like"/>
    <property type="match status" value="1"/>
</dbReference>
<keyword evidence="4" id="KW-1185">Reference proteome</keyword>
<dbReference type="InterPro" id="IPR050426">
    <property type="entry name" value="Glycosyltransferase_28"/>
</dbReference>
<dbReference type="RefSeq" id="WP_345723109.1">
    <property type="nucleotide sequence ID" value="NZ_BAABRU010000011.1"/>
</dbReference>
<dbReference type="InterPro" id="IPR002213">
    <property type="entry name" value="UDP_glucos_trans"/>
</dbReference>
<proteinExistence type="predicted"/>
<name>A0ABP9X4K2_9CHLR</name>
<dbReference type="Pfam" id="PF03033">
    <property type="entry name" value="Glyco_transf_28"/>
    <property type="match status" value="1"/>
</dbReference>
<evidence type="ECO:0000259" key="1">
    <source>
        <dbReference type="Pfam" id="PF03033"/>
    </source>
</evidence>
<dbReference type="PANTHER" id="PTHR48050">
    <property type="entry name" value="STEROL 3-BETA-GLUCOSYLTRANSFERASE"/>
    <property type="match status" value="1"/>
</dbReference>
<dbReference type="SUPFAM" id="SSF53756">
    <property type="entry name" value="UDP-Glycosyltransferase/glycogen phosphorylase"/>
    <property type="match status" value="1"/>
</dbReference>
<dbReference type="Pfam" id="PF06722">
    <property type="entry name" value="EryCIII-like_C"/>
    <property type="match status" value="1"/>
</dbReference>
<dbReference type="InterPro" id="IPR004276">
    <property type="entry name" value="GlycoTrans_28_N"/>
</dbReference>
<comment type="caution">
    <text evidence="3">The sequence shown here is derived from an EMBL/GenBank/DDBJ whole genome shotgun (WGS) entry which is preliminary data.</text>
</comment>
<gene>
    <name evidence="3" type="primary">tylN_3</name>
    <name evidence="3" type="ORF">Hgul01_03303</name>
</gene>
<dbReference type="Gene3D" id="3.40.50.2000">
    <property type="entry name" value="Glycogen Phosphorylase B"/>
    <property type="match status" value="2"/>
</dbReference>
<dbReference type="PANTHER" id="PTHR48050:SF13">
    <property type="entry name" value="STEROL 3-BETA-GLUCOSYLTRANSFERASE UGT80A2"/>
    <property type="match status" value="1"/>
</dbReference>
<feature type="domain" description="Glycosyltransferase family 28 N-terminal" evidence="1">
    <location>
        <begin position="5"/>
        <end position="126"/>
    </location>
</feature>
<reference evidence="3 4" key="1">
    <citation type="submission" date="2024-02" db="EMBL/GenBank/DDBJ databases">
        <title>Herpetosiphon gulosus NBRC 112829.</title>
        <authorList>
            <person name="Ichikawa N."/>
            <person name="Katano-Makiyama Y."/>
            <person name="Hidaka K."/>
        </authorList>
    </citation>
    <scope>NUCLEOTIDE SEQUENCE [LARGE SCALE GENOMIC DNA]</scope>
    <source>
        <strain evidence="3 4">NBRC 112829</strain>
    </source>
</reference>
<dbReference type="Proteomes" id="UP001428290">
    <property type="component" value="Unassembled WGS sequence"/>
</dbReference>
<accession>A0ABP9X4K2</accession>
<sequence>MNYCILALGSRGDVQPFIALALGLQTEGHQVVIAAAHDYRSLVEGYGCRFAPLVGSIPALLDPEQMAAGLAAGRGAIIKQFLQQTPPILHQLIADALAACQTADCLIVSSLGMWPALHLAEHLQIPVVLVHLHPYGSSSQTAHHFVPQLTWASYRRMSYRMAEQLQWQVLRMAFNQARQQLLQRPSLSIGQLWQRSRDFQPPSLYAYSPLVAPPPANWRDDGSITGYWLLAPAADWQAPAVVHNFLAAGSAPITISFGSMLHGQKRGNQLSQLVIAASKKAKVRLIINQGWGDLAQGNLPSNCLAINGLAYAWLFERVAAIVHHGGAGVTATALGAGKPALVTPFLGDQYFWGRRVYDLKAGPAPVPANQLQIAQLATLLRSLIERDDYHAVTQQLATQLAQEHGVTKAIAWLKQRF</sequence>
<feature type="domain" description="Erythromycin biosynthesis protein CIII-like C-terminal" evidence="2">
    <location>
        <begin position="297"/>
        <end position="402"/>
    </location>
</feature>
<evidence type="ECO:0000313" key="3">
    <source>
        <dbReference type="EMBL" id="GAA5529493.1"/>
    </source>
</evidence>
<organism evidence="3 4">
    <name type="scientific">Herpetosiphon gulosus</name>
    <dbReference type="NCBI Taxonomy" id="1973496"/>
    <lineage>
        <taxon>Bacteria</taxon>
        <taxon>Bacillati</taxon>
        <taxon>Chloroflexota</taxon>
        <taxon>Chloroflexia</taxon>
        <taxon>Herpetosiphonales</taxon>
        <taxon>Herpetosiphonaceae</taxon>
        <taxon>Herpetosiphon</taxon>
    </lineage>
</organism>
<protein>
    <submittedName>
        <fullName evidence="3">O-mycaminosyltylonolide 6-deoxyallosyltransferase</fullName>
    </submittedName>
</protein>
<dbReference type="EMBL" id="BAABRU010000011">
    <property type="protein sequence ID" value="GAA5529493.1"/>
    <property type="molecule type" value="Genomic_DNA"/>
</dbReference>
<evidence type="ECO:0000313" key="4">
    <source>
        <dbReference type="Proteomes" id="UP001428290"/>
    </source>
</evidence>
<dbReference type="InterPro" id="IPR010610">
    <property type="entry name" value="EryCIII-like_C"/>
</dbReference>